<feature type="transmembrane region" description="Helical" evidence="10">
    <location>
        <begin position="27"/>
        <end position="44"/>
    </location>
</feature>
<dbReference type="GO" id="GO:0015297">
    <property type="term" value="F:antiporter activity"/>
    <property type="evidence" value="ECO:0007669"/>
    <property type="project" value="UniProtKB-KW"/>
</dbReference>
<dbReference type="InterPro" id="IPR050222">
    <property type="entry name" value="MATE_MdtK"/>
</dbReference>
<name>A0A0E2E533_TREDN</name>
<feature type="transmembrane region" description="Helical" evidence="10">
    <location>
        <begin position="108"/>
        <end position="134"/>
    </location>
</feature>
<reference evidence="11" key="1">
    <citation type="submission" date="2012-01" db="EMBL/GenBank/DDBJ databases">
        <title>The Genome Sequence of Treponema denticola H-22.</title>
        <authorList>
            <consortium name="The Broad Institute Genome Sequencing Platform"/>
            <person name="Earl A."/>
            <person name="Ward D."/>
            <person name="Feldgarden M."/>
            <person name="Gevers D."/>
            <person name="Blanton J.M."/>
            <person name="Fenno C.J."/>
            <person name="Baranova O.V."/>
            <person name="Mathney J."/>
            <person name="Dewhirst F.E."/>
            <person name="Izard J."/>
            <person name="Young S.K."/>
            <person name="Zeng Q."/>
            <person name="Gargeya S."/>
            <person name="Fitzgerald M."/>
            <person name="Haas B."/>
            <person name="Abouelleil A."/>
            <person name="Alvarado L."/>
            <person name="Arachchi H.M."/>
            <person name="Berlin A."/>
            <person name="Chapman S.B."/>
            <person name="Gearin G."/>
            <person name="Goldberg J."/>
            <person name="Griggs A."/>
            <person name="Gujja S."/>
            <person name="Hansen M."/>
            <person name="Heiman D."/>
            <person name="Howarth C."/>
            <person name="Larimer J."/>
            <person name="Lui A."/>
            <person name="MacDonald P.J.P."/>
            <person name="McCowen C."/>
            <person name="Montmayeur A."/>
            <person name="Murphy C."/>
            <person name="Neiman D."/>
            <person name="Pearson M."/>
            <person name="Priest M."/>
            <person name="Roberts A."/>
            <person name="Saif S."/>
            <person name="Shea T."/>
            <person name="Sisk P."/>
            <person name="Stolte C."/>
            <person name="Sykes S."/>
            <person name="Wortman J."/>
            <person name="Nusbaum C."/>
            <person name="Birren B."/>
        </authorList>
    </citation>
    <scope>NUCLEOTIDE SEQUENCE [LARGE SCALE GENOMIC DNA]</scope>
    <source>
        <strain evidence="11">H-22</strain>
    </source>
</reference>
<feature type="transmembrane region" description="Helical" evidence="10">
    <location>
        <begin position="211"/>
        <end position="234"/>
    </location>
</feature>
<dbReference type="InterPro" id="IPR048279">
    <property type="entry name" value="MdtK-like"/>
</dbReference>
<dbReference type="GO" id="GO:0006811">
    <property type="term" value="P:monoatomic ion transport"/>
    <property type="evidence" value="ECO:0007669"/>
    <property type="project" value="UniProtKB-KW"/>
</dbReference>
<sequence length="467" mass="51675">MENLSCSKCVCDETGLQLKPKKISKNLWKLAYPTMISAGLQNFYDIVDMVWVGQISKTALSGVTLFSSIYMLFTILNEVAGASSVSMISQNYGRGDMEKTQRIAEQTISFKVVLAIMSAFLLAIFLKPILWFFLPDQEVLNSALEYGWLRIFFIPVMFSSYSVNTIFRCTGDAKTPLHIMIISTIINLVLDPVFMFDIIPGTNIPGLGMGVFGAALATVTARTISFLYGFLILLSGRRKVKISFKGLFKLDKKIDTDLLLIGLPSGINSLVRSFAQVTIMKFVTVYGADAVALAGVGGKLSQFAFMPIFGFNMGGATLVGQSLGRDNVKEAKLTSKINAFMSASVVGIFAVIIMGTPQTFLRFFFPNDPSMLLQGSLMLRIFYPSFIILSMGLGLAVVFSGSGHTRPILYSTLGSRWFVQIPFLFLVVNILHLPLFAVWTSYIFSEAAEFMVILYHYRKGAWCNKRV</sequence>
<keyword evidence="8 10" id="KW-0472">Membrane</keyword>
<dbReference type="EMBL" id="AGDV01000014">
    <property type="protein sequence ID" value="EMB32494.1"/>
    <property type="molecule type" value="Genomic_DNA"/>
</dbReference>
<accession>A0A0E2E533</accession>
<organism evidence="11">
    <name type="scientific">Treponema denticola H-22</name>
    <dbReference type="NCBI Taxonomy" id="999432"/>
    <lineage>
        <taxon>Bacteria</taxon>
        <taxon>Pseudomonadati</taxon>
        <taxon>Spirochaetota</taxon>
        <taxon>Spirochaetia</taxon>
        <taxon>Spirochaetales</taxon>
        <taxon>Treponemataceae</taxon>
        <taxon>Treponema</taxon>
    </lineage>
</organism>
<gene>
    <name evidence="11" type="ORF">HMPREF9726_01718</name>
</gene>
<evidence type="ECO:0000256" key="9">
    <source>
        <dbReference type="ARBA" id="ARBA00031636"/>
    </source>
</evidence>
<dbReference type="GO" id="GO:0005886">
    <property type="term" value="C:plasma membrane"/>
    <property type="evidence" value="ECO:0007669"/>
    <property type="project" value="UniProtKB-SubCell"/>
</dbReference>
<dbReference type="Pfam" id="PF01554">
    <property type="entry name" value="MatE"/>
    <property type="match status" value="2"/>
</dbReference>
<evidence type="ECO:0000256" key="7">
    <source>
        <dbReference type="ARBA" id="ARBA00023065"/>
    </source>
</evidence>
<protein>
    <recommendedName>
        <fullName evidence="9">Multidrug-efflux transporter</fullName>
    </recommendedName>
</protein>
<evidence type="ECO:0000256" key="3">
    <source>
        <dbReference type="ARBA" id="ARBA00022449"/>
    </source>
</evidence>
<dbReference type="Proteomes" id="UP000011705">
    <property type="component" value="Chromosome"/>
</dbReference>
<feature type="transmembrane region" description="Helical" evidence="10">
    <location>
        <begin position="381"/>
        <end position="401"/>
    </location>
</feature>
<evidence type="ECO:0000256" key="10">
    <source>
        <dbReference type="SAM" id="Phobius"/>
    </source>
</evidence>
<evidence type="ECO:0000256" key="8">
    <source>
        <dbReference type="ARBA" id="ARBA00023136"/>
    </source>
</evidence>
<evidence type="ECO:0000256" key="2">
    <source>
        <dbReference type="ARBA" id="ARBA00022448"/>
    </source>
</evidence>
<dbReference type="RefSeq" id="WP_002684902.1">
    <property type="nucleotide sequence ID" value="NZ_CM001795.1"/>
</dbReference>
<dbReference type="AlphaFoldDB" id="A0A0E2E533"/>
<feature type="transmembrane region" description="Helical" evidence="10">
    <location>
        <begin position="64"/>
        <end position="88"/>
    </location>
</feature>
<feature type="transmembrane region" description="Helical" evidence="10">
    <location>
        <begin position="339"/>
        <end position="361"/>
    </location>
</feature>
<dbReference type="CDD" id="cd13137">
    <property type="entry name" value="MATE_NorM_like"/>
    <property type="match status" value="1"/>
</dbReference>
<evidence type="ECO:0000256" key="5">
    <source>
        <dbReference type="ARBA" id="ARBA00022692"/>
    </source>
</evidence>
<dbReference type="PANTHER" id="PTHR43298">
    <property type="entry name" value="MULTIDRUG RESISTANCE PROTEIN NORM-RELATED"/>
    <property type="match status" value="1"/>
</dbReference>
<evidence type="ECO:0000313" key="11">
    <source>
        <dbReference type="EMBL" id="EMB32494.1"/>
    </source>
</evidence>
<dbReference type="InterPro" id="IPR002528">
    <property type="entry name" value="MATE_fam"/>
</dbReference>
<keyword evidence="7" id="KW-0406">Ion transport</keyword>
<comment type="subcellular location">
    <subcellularLocation>
        <location evidence="1">Cell membrane</location>
        <topology evidence="1">Multi-pass membrane protein</topology>
    </subcellularLocation>
</comment>
<keyword evidence="3" id="KW-0050">Antiport</keyword>
<proteinExistence type="predicted"/>
<keyword evidence="2" id="KW-0813">Transport</keyword>
<feature type="transmembrane region" description="Helical" evidence="10">
    <location>
        <begin position="179"/>
        <end position="199"/>
    </location>
</feature>
<dbReference type="NCBIfam" id="TIGR00797">
    <property type="entry name" value="matE"/>
    <property type="match status" value="1"/>
</dbReference>
<keyword evidence="6 10" id="KW-1133">Transmembrane helix</keyword>
<dbReference type="GO" id="GO:0042910">
    <property type="term" value="F:xenobiotic transmembrane transporter activity"/>
    <property type="evidence" value="ECO:0007669"/>
    <property type="project" value="InterPro"/>
</dbReference>
<dbReference type="PANTHER" id="PTHR43298:SF2">
    <property type="entry name" value="FMN_FAD EXPORTER YEEO-RELATED"/>
    <property type="match status" value="1"/>
</dbReference>
<feature type="transmembrane region" description="Helical" evidence="10">
    <location>
        <begin position="146"/>
        <end position="167"/>
    </location>
</feature>
<dbReference type="PATRIC" id="fig|999432.5.peg.1783"/>
<comment type="caution">
    <text evidence="11">The sequence shown here is derived from an EMBL/GenBank/DDBJ whole genome shotgun (WGS) entry which is preliminary data.</text>
</comment>
<evidence type="ECO:0000256" key="1">
    <source>
        <dbReference type="ARBA" id="ARBA00004651"/>
    </source>
</evidence>
<evidence type="ECO:0000256" key="6">
    <source>
        <dbReference type="ARBA" id="ARBA00022989"/>
    </source>
</evidence>
<keyword evidence="5 10" id="KW-0812">Transmembrane</keyword>
<dbReference type="PIRSF" id="PIRSF006603">
    <property type="entry name" value="DinF"/>
    <property type="match status" value="1"/>
</dbReference>
<evidence type="ECO:0000256" key="4">
    <source>
        <dbReference type="ARBA" id="ARBA00022475"/>
    </source>
</evidence>
<keyword evidence="4" id="KW-1003">Cell membrane</keyword>
<dbReference type="HOGENOM" id="CLU_012893_5_3_12"/>